<dbReference type="KEGG" id="has:Halsa_2357"/>
<evidence type="ECO:0000256" key="5">
    <source>
        <dbReference type="ARBA" id="ARBA00022989"/>
    </source>
</evidence>
<dbReference type="Pfam" id="PF02687">
    <property type="entry name" value="FtsX"/>
    <property type="match status" value="1"/>
</dbReference>
<accession>E4RL80</accession>
<evidence type="ECO:0000313" key="10">
    <source>
        <dbReference type="EMBL" id="ADQ15761.1"/>
    </source>
</evidence>
<keyword evidence="4 7" id="KW-0812">Transmembrane</keyword>
<evidence type="ECO:0000256" key="3">
    <source>
        <dbReference type="ARBA" id="ARBA00022475"/>
    </source>
</evidence>
<feature type="domain" description="ABC3 transporter permease C-terminal" evidence="8">
    <location>
        <begin position="279"/>
        <end position="409"/>
    </location>
</feature>
<comment type="similarity">
    <text evidence="2">Belongs to the ABC-4 integral membrane protein family. LolC/E subfamily.</text>
</comment>
<feature type="transmembrane region" description="Helical" evidence="7">
    <location>
        <begin position="382"/>
        <end position="402"/>
    </location>
</feature>
<dbReference type="InterPro" id="IPR025857">
    <property type="entry name" value="MacB_PCD"/>
</dbReference>
<dbReference type="Proteomes" id="UP000007434">
    <property type="component" value="Chromosome"/>
</dbReference>
<dbReference type="RefSeq" id="WP_013406820.1">
    <property type="nucleotide sequence ID" value="NC_014654.1"/>
</dbReference>
<evidence type="ECO:0000256" key="2">
    <source>
        <dbReference type="ARBA" id="ARBA00005236"/>
    </source>
</evidence>
<dbReference type="PANTHER" id="PTHR30489">
    <property type="entry name" value="LIPOPROTEIN-RELEASING SYSTEM TRANSMEMBRANE PROTEIN LOLE"/>
    <property type="match status" value="1"/>
</dbReference>
<reference evidence="10 11" key="2">
    <citation type="journal article" date="2011" name="J. Bacteriol.">
        <title>Complete Genome Sequence of the Haloalkaliphilic, Hydrogen Producing Halanaerobium hydrogenoformans.</title>
        <authorList>
            <person name="Brown S.D."/>
            <person name="Begemann M.B."/>
            <person name="Mormile M.R."/>
            <person name="Wall J.D."/>
            <person name="Han C.S."/>
            <person name="Goodwin L.A."/>
            <person name="Pitluck S."/>
            <person name="Land M.L."/>
            <person name="Hauser L.J."/>
            <person name="Elias D.A."/>
        </authorList>
    </citation>
    <scope>NUCLEOTIDE SEQUENCE [LARGE SCALE GENOMIC DNA]</scope>
    <source>
        <strain evidence="11">sapolanicus</strain>
    </source>
</reference>
<feature type="domain" description="MacB-like periplasmic core" evidence="9">
    <location>
        <begin position="19"/>
        <end position="233"/>
    </location>
</feature>
<dbReference type="Pfam" id="PF12704">
    <property type="entry name" value="MacB_PCD"/>
    <property type="match status" value="1"/>
</dbReference>
<feature type="transmembrane region" description="Helical" evidence="7">
    <location>
        <begin position="20"/>
        <end position="40"/>
    </location>
</feature>
<dbReference type="PANTHER" id="PTHR30489:SF0">
    <property type="entry name" value="LIPOPROTEIN-RELEASING SYSTEM TRANSMEMBRANE PROTEIN LOLE"/>
    <property type="match status" value="1"/>
</dbReference>
<evidence type="ECO:0000256" key="6">
    <source>
        <dbReference type="ARBA" id="ARBA00023136"/>
    </source>
</evidence>
<gene>
    <name evidence="10" type="ordered locus">Halsa_2357</name>
</gene>
<evidence type="ECO:0000259" key="9">
    <source>
        <dbReference type="Pfam" id="PF12704"/>
    </source>
</evidence>
<dbReference type="InterPro" id="IPR003838">
    <property type="entry name" value="ABC3_permease_C"/>
</dbReference>
<name>E4RL80_HALHG</name>
<dbReference type="STRING" id="656519.Halsa_2357"/>
<dbReference type="HOGENOM" id="CLU_000604_8_6_9"/>
<evidence type="ECO:0000256" key="4">
    <source>
        <dbReference type="ARBA" id="ARBA00022692"/>
    </source>
</evidence>
<proteinExistence type="inferred from homology"/>
<evidence type="ECO:0000313" key="11">
    <source>
        <dbReference type="Proteomes" id="UP000007434"/>
    </source>
</evidence>
<dbReference type="AlphaFoldDB" id="E4RL80"/>
<feature type="transmembrane region" description="Helical" evidence="7">
    <location>
        <begin position="280"/>
        <end position="301"/>
    </location>
</feature>
<dbReference type="EMBL" id="CP002304">
    <property type="protein sequence ID" value="ADQ15761.1"/>
    <property type="molecule type" value="Genomic_DNA"/>
</dbReference>
<comment type="subcellular location">
    <subcellularLocation>
        <location evidence="1">Cell membrane</location>
        <topology evidence="1">Multi-pass membrane protein</topology>
    </subcellularLocation>
</comment>
<dbReference type="InterPro" id="IPR051447">
    <property type="entry name" value="Lipoprotein-release_system"/>
</dbReference>
<dbReference type="GO" id="GO:0044874">
    <property type="term" value="P:lipoprotein localization to outer membrane"/>
    <property type="evidence" value="ECO:0007669"/>
    <property type="project" value="TreeGrafter"/>
</dbReference>
<dbReference type="GO" id="GO:0098797">
    <property type="term" value="C:plasma membrane protein complex"/>
    <property type="evidence" value="ECO:0007669"/>
    <property type="project" value="TreeGrafter"/>
</dbReference>
<protein>
    <recommendedName>
        <fullName evidence="12">ABC3 transporter permease protein domain-containing protein</fullName>
    </recommendedName>
</protein>
<sequence length="416" mass="47122">MKFLITIALKNMFRNKLRTFVSILAIAFAVIVIVFARGLIDGMIESSYSLYIHYDTGHIKIMDQEYEQKQRLLSLAYTVDGIADKTLSQMERELLELEGIEMVIPRVKFGAAVSTEEELVRMMAWGVDGQKELEFTNLERELVEGRMVSDGNREVIMGTELLRRIDKNVGERVTMVFNTAYSSFQGATFDIVGRIESNLPLLNKELVFMPIDTARHLLYLEDESTELLLVTDDRDKAINYLPAVQNYLSENEGDRYLAQEWREGSSFIQLLQVGERIYNFIYVFLLLLASIVVINTMVMIVNERTQEIGMMSALGLKKKDILKLFIFEGGAMAVIGSFFGSIAGGTLTYFLSDIGIDYGTAIEDMDVLMTTIIYPNFRIEHLIFGFSLGIIITTLTAIIPAYRAANMDPTEALRDI</sequence>
<evidence type="ECO:0000256" key="1">
    <source>
        <dbReference type="ARBA" id="ARBA00004651"/>
    </source>
</evidence>
<dbReference type="eggNOG" id="COG4591">
    <property type="taxonomic scope" value="Bacteria"/>
</dbReference>
<keyword evidence="5 7" id="KW-1133">Transmembrane helix</keyword>
<evidence type="ECO:0008006" key="12">
    <source>
        <dbReference type="Google" id="ProtNLM"/>
    </source>
</evidence>
<keyword evidence="11" id="KW-1185">Reference proteome</keyword>
<evidence type="ECO:0000259" key="8">
    <source>
        <dbReference type="Pfam" id="PF02687"/>
    </source>
</evidence>
<organism evidence="10 11">
    <name type="scientific">Halanaerobium hydrogeniformans</name>
    <name type="common">Halanaerobium sp. (strain sapolanicus)</name>
    <dbReference type="NCBI Taxonomy" id="656519"/>
    <lineage>
        <taxon>Bacteria</taxon>
        <taxon>Bacillati</taxon>
        <taxon>Bacillota</taxon>
        <taxon>Clostridia</taxon>
        <taxon>Halanaerobiales</taxon>
        <taxon>Halanaerobiaceae</taxon>
        <taxon>Halanaerobium</taxon>
    </lineage>
</organism>
<keyword evidence="6 7" id="KW-0472">Membrane</keyword>
<evidence type="ECO:0000256" key="7">
    <source>
        <dbReference type="SAM" id="Phobius"/>
    </source>
</evidence>
<feature type="transmembrane region" description="Helical" evidence="7">
    <location>
        <begin position="321"/>
        <end position="343"/>
    </location>
</feature>
<reference evidence="10 11" key="1">
    <citation type="submission" date="2010-11" db="EMBL/GenBank/DDBJ databases">
        <title>Complete sequence of Halanaerobium sp. sapolanicus.</title>
        <authorList>
            <consortium name="US DOE Joint Genome Institute"/>
            <person name="Lucas S."/>
            <person name="Copeland A."/>
            <person name="Lapidus A."/>
            <person name="Cheng J.-F."/>
            <person name="Bruce D."/>
            <person name="Goodwin L."/>
            <person name="Pitluck S."/>
            <person name="Davenport K."/>
            <person name="Detter J.C."/>
            <person name="Han C."/>
            <person name="Tapia R."/>
            <person name="Land M."/>
            <person name="Hauser L."/>
            <person name="Jeffries C."/>
            <person name="Kyrpides N."/>
            <person name="Ivanova N."/>
            <person name="Mikhailova N."/>
            <person name="Begemann M.B."/>
            <person name="Mormile M.R."/>
            <person name="Wall J.D."/>
            <person name="Elias D.A."/>
            <person name="Woyke T."/>
        </authorList>
    </citation>
    <scope>NUCLEOTIDE SEQUENCE [LARGE SCALE GENOMIC DNA]</scope>
    <source>
        <strain evidence="11">sapolanicus</strain>
    </source>
</reference>
<keyword evidence="3" id="KW-1003">Cell membrane</keyword>
<dbReference type="OrthoDB" id="9770099at2"/>